<evidence type="ECO:0000256" key="6">
    <source>
        <dbReference type="SAM" id="Phobius"/>
    </source>
</evidence>
<dbReference type="InterPro" id="IPR050367">
    <property type="entry name" value="APC_superfamily"/>
</dbReference>
<dbReference type="EMBL" id="QGMZ01000011">
    <property type="protein sequence ID" value="PWR75328.1"/>
    <property type="molecule type" value="Genomic_DNA"/>
</dbReference>
<accession>A0A2V2NG25</accession>
<dbReference type="Proteomes" id="UP000245934">
    <property type="component" value="Unassembled WGS sequence"/>
</dbReference>
<feature type="transmembrane region" description="Helical" evidence="6">
    <location>
        <begin position="87"/>
        <end position="114"/>
    </location>
</feature>
<dbReference type="GeneID" id="97610855"/>
<proteinExistence type="predicted"/>
<protein>
    <submittedName>
        <fullName evidence="7">Amino acid permease</fullName>
    </submittedName>
</protein>
<comment type="caution">
    <text evidence="7">The sequence shown here is derived from an EMBL/GenBank/DDBJ whole genome shotgun (WGS) entry which is preliminary data.</text>
</comment>
<comment type="subcellular location">
    <subcellularLocation>
        <location evidence="1">Cell membrane</location>
        <topology evidence="1">Multi-pass membrane protein</topology>
    </subcellularLocation>
</comment>
<keyword evidence="5 6" id="KW-0472">Membrane</keyword>
<feature type="transmembrane region" description="Helical" evidence="6">
    <location>
        <begin position="350"/>
        <end position="370"/>
    </location>
</feature>
<dbReference type="InterPro" id="IPR002293">
    <property type="entry name" value="AA/rel_permease1"/>
</dbReference>
<keyword evidence="2" id="KW-1003">Cell membrane</keyword>
<dbReference type="AlphaFoldDB" id="A0A2V2NG25"/>
<evidence type="ECO:0000313" key="8">
    <source>
        <dbReference type="Proteomes" id="UP000245934"/>
    </source>
</evidence>
<evidence type="ECO:0000256" key="5">
    <source>
        <dbReference type="ARBA" id="ARBA00023136"/>
    </source>
</evidence>
<evidence type="ECO:0000256" key="4">
    <source>
        <dbReference type="ARBA" id="ARBA00022989"/>
    </source>
</evidence>
<dbReference type="PANTHER" id="PTHR42770:SF13">
    <property type="entry name" value="L-METHIONINE_BRANCHED-CHAIN AMINO ACID EXPORTER YJEH"/>
    <property type="match status" value="1"/>
</dbReference>
<evidence type="ECO:0000256" key="3">
    <source>
        <dbReference type="ARBA" id="ARBA00022692"/>
    </source>
</evidence>
<feature type="transmembrane region" description="Helical" evidence="6">
    <location>
        <begin position="397"/>
        <end position="414"/>
    </location>
</feature>
<evidence type="ECO:0000256" key="2">
    <source>
        <dbReference type="ARBA" id="ARBA00022475"/>
    </source>
</evidence>
<feature type="transmembrane region" description="Helical" evidence="6">
    <location>
        <begin position="375"/>
        <end position="391"/>
    </location>
</feature>
<organism evidence="7 8">
    <name type="scientific">Methanospirillum stamsii</name>
    <dbReference type="NCBI Taxonomy" id="1277351"/>
    <lineage>
        <taxon>Archaea</taxon>
        <taxon>Methanobacteriati</taxon>
        <taxon>Methanobacteriota</taxon>
        <taxon>Stenosarchaea group</taxon>
        <taxon>Methanomicrobia</taxon>
        <taxon>Methanomicrobiales</taxon>
        <taxon>Methanospirillaceae</taxon>
        <taxon>Methanospirillum</taxon>
    </lineage>
</organism>
<dbReference type="PANTHER" id="PTHR42770">
    <property type="entry name" value="AMINO ACID TRANSPORTER-RELATED"/>
    <property type="match status" value="1"/>
</dbReference>
<dbReference type="Pfam" id="PF13520">
    <property type="entry name" value="AA_permease_2"/>
    <property type="match status" value="1"/>
</dbReference>
<sequence length="423" mass="45287">MEPSIPKTSSLTLTQIIPLYIGSVLGSGILLLPGLTADSSGPASLLAWILMSILAIPMALSMGFLSVKYPHAGGVSYFVSKAFNPEIGMLVGWFFLLSAIIAVPIIALTGAGYASSAFGLGDSGRIIISAIIMVIAVVSNFFGMRLTGKVQMTVVIATVLILIGAIAGSIPSINMENFIPFMPNGWISVGHSATLIFWCFLGWEAISHVTEEFENPGRDVVRGTIISSIIISILYLATAFAVIGTKCYGPGISDVSLIHLINLSFGTSGMIIAGIITLFITTAPAIAYTGAAGRLAYTISKSGYGPKVFTLLHTRFFTPVGSLIFLIICYFCILLIFMSGKISLDILIQIPNTTFILTYFAGCAAGLILLKNDKIGLIVSFISLILTGAIFCFTGKAMFWPLILILIWILFLKFRKQYQSNNN</sequence>
<dbReference type="GO" id="GO:0005886">
    <property type="term" value="C:plasma membrane"/>
    <property type="evidence" value="ECO:0007669"/>
    <property type="project" value="UniProtKB-SubCell"/>
</dbReference>
<feature type="transmembrane region" description="Helical" evidence="6">
    <location>
        <begin position="45"/>
        <end position="67"/>
    </location>
</feature>
<feature type="transmembrane region" description="Helical" evidence="6">
    <location>
        <begin position="12"/>
        <end position="33"/>
    </location>
</feature>
<feature type="transmembrane region" description="Helical" evidence="6">
    <location>
        <begin position="126"/>
        <end position="144"/>
    </location>
</feature>
<feature type="transmembrane region" description="Helical" evidence="6">
    <location>
        <begin position="185"/>
        <end position="203"/>
    </location>
</feature>
<gene>
    <name evidence="7" type="ORF">DLD82_05425</name>
</gene>
<feature type="transmembrane region" description="Helical" evidence="6">
    <location>
        <begin position="223"/>
        <end position="245"/>
    </location>
</feature>
<feature type="transmembrane region" description="Helical" evidence="6">
    <location>
        <begin position="316"/>
        <end position="338"/>
    </location>
</feature>
<keyword evidence="4 6" id="KW-1133">Transmembrane helix</keyword>
<evidence type="ECO:0000313" key="7">
    <source>
        <dbReference type="EMBL" id="PWR75328.1"/>
    </source>
</evidence>
<dbReference type="GO" id="GO:0022857">
    <property type="term" value="F:transmembrane transporter activity"/>
    <property type="evidence" value="ECO:0007669"/>
    <property type="project" value="InterPro"/>
</dbReference>
<dbReference type="PIRSF" id="PIRSF006060">
    <property type="entry name" value="AA_transporter"/>
    <property type="match status" value="1"/>
</dbReference>
<keyword evidence="8" id="KW-1185">Reference proteome</keyword>
<feature type="transmembrane region" description="Helical" evidence="6">
    <location>
        <begin position="257"/>
        <end position="280"/>
    </location>
</feature>
<keyword evidence="3 6" id="KW-0812">Transmembrane</keyword>
<dbReference type="Gene3D" id="1.20.1740.10">
    <property type="entry name" value="Amino acid/polyamine transporter I"/>
    <property type="match status" value="1"/>
</dbReference>
<evidence type="ECO:0000256" key="1">
    <source>
        <dbReference type="ARBA" id="ARBA00004651"/>
    </source>
</evidence>
<dbReference type="RefSeq" id="WP_109940190.1">
    <property type="nucleotide sequence ID" value="NZ_CP176366.1"/>
</dbReference>
<name>A0A2V2NG25_9EURY</name>
<feature type="transmembrane region" description="Helical" evidence="6">
    <location>
        <begin position="150"/>
        <end position="173"/>
    </location>
</feature>
<reference evidence="7 8" key="1">
    <citation type="submission" date="2018-05" db="EMBL/GenBank/DDBJ databases">
        <title>Draft genome of Methanospirillum stamsii Pt1.</title>
        <authorList>
            <person name="Dueholm M.S."/>
            <person name="Nielsen P.H."/>
            <person name="Bakmann L.F."/>
            <person name="Otzen D.E."/>
        </authorList>
    </citation>
    <scope>NUCLEOTIDE SEQUENCE [LARGE SCALE GENOMIC DNA]</scope>
    <source>
        <strain evidence="7 8">Pt1</strain>
    </source>
</reference>
<dbReference type="OrthoDB" id="43026at2157"/>